<feature type="region of interest" description="Disordered" evidence="1">
    <location>
        <begin position="724"/>
        <end position="762"/>
    </location>
</feature>
<dbReference type="Pfam" id="PF26188">
    <property type="entry name" value="RESC6"/>
    <property type="match status" value="1"/>
</dbReference>
<organism evidence="3">
    <name type="scientific">Chromera velia CCMP2878</name>
    <dbReference type="NCBI Taxonomy" id="1169474"/>
    <lineage>
        <taxon>Eukaryota</taxon>
        <taxon>Sar</taxon>
        <taxon>Alveolata</taxon>
        <taxon>Colpodellida</taxon>
        <taxon>Chromeraceae</taxon>
        <taxon>Chromera</taxon>
    </lineage>
</organism>
<protein>
    <recommendedName>
        <fullName evidence="2">RNA-editing substrate-binding complex 6 protein domain-containing protein</fullName>
    </recommendedName>
</protein>
<proteinExistence type="predicted"/>
<feature type="compositionally biased region" description="Basic and acidic residues" evidence="1">
    <location>
        <begin position="483"/>
        <end position="505"/>
    </location>
</feature>
<dbReference type="InterPro" id="IPR058917">
    <property type="entry name" value="RESC6_dom"/>
</dbReference>
<accession>A0A0G4HA47</accession>
<dbReference type="VEuPathDB" id="CryptoDB:Cvel_25440"/>
<feature type="compositionally biased region" description="Basic and acidic residues" evidence="1">
    <location>
        <begin position="529"/>
        <end position="538"/>
    </location>
</feature>
<feature type="domain" description="RNA-editing substrate-binding complex 6 protein" evidence="2">
    <location>
        <begin position="352"/>
        <end position="443"/>
    </location>
</feature>
<sequence>MLRCVPPSRQGLFSCRLLVDGHSMAVCVRVLKLNEVAGDARRSIASLVRDPERHKHVPFGEMWLPKSRQEKTQTAQLMDVVPWDLVGAVEERNQMVAKADKLPPQFKKILQRYGSDPVTELMGAFMRLVIEKDLHRDRSVWLGLLEDLDERLHDLTASEAGVILKCLVKTRKVASASVGLRRHAERLVKRVCARGQTFTRHGVVFALNGVAMFSLQGMQAEVEHLCGILVRHADLFEISILARACNSLAQIPSQSAVDTRVVETFSQLSIHLQDAERKYPEGRRPRDSTEGAGWSATNAFLFANAFARKGFLDGGAFRLLETKLMGALQFLQPDELAGCANAFAKLGPASEVDTVGLFKALAEEALRTVPSLSVRNLAVLSNAFAQACILHEALFRGISDTLVHLLDECAARQLVMVAHAFVKVGLVTDPLLPLLWRRACVVLDDFSWLETALLVQAYTKSGAPDTGVILRLAEWVGERLDREDREGQEGRRGQKERRGMEEGSGRGRFSLLKGRREGRGPEGHLSGLTEKRETATRGKIEGREEDGLEVRGAVEGEDLWEDLEVTVPAVVDEDEDEEGGDGERGAVGLSDVPLKRGAGRGRALLDLGISLESGAAEARRMRERAEVESGGETGEALEGPAVLAMIAYSLSKTHTPPEMVPLFGRLAVRGSRLLSRATGREESWGGRGMRTNSVCVWRGSDVANFCAALGEGAHVALEALRLQGDTSEGSQRAIGPSGGLERLETAEDGEEPDVSAPDESAKLSSLEDIRAFFDVLADCLLPESAPASSPLSRDPIAPSLTSRIPLERRNGKEGEGGGPDRREGGDGERKQRKEPRKEGEENQEQNQERPSQAPNARRGRSKAAANILREIRGQEMVKIVSALSQAHGRGRMRNQLSLSEQQLFRHGNLASFLVRHCVLEIPSLSFVPITRVMAALGALRVYDEDLMSALLAAQQKKKRTPRLTAPV</sequence>
<feature type="compositionally biased region" description="Basic and acidic residues" evidence="1">
    <location>
        <begin position="805"/>
        <end position="840"/>
    </location>
</feature>
<feature type="region of interest" description="Disordered" evidence="1">
    <location>
        <begin position="483"/>
        <end position="538"/>
    </location>
</feature>
<evidence type="ECO:0000313" key="3">
    <source>
        <dbReference type="EMBL" id="CEM40639.1"/>
    </source>
</evidence>
<evidence type="ECO:0000259" key="2">
    <source>
        <dbReference type="Pfam" id="PF26188"/>
    </source>
</evidence>
<feature type="region of interest" description="Disordered" evidence="1">
    <location>
        <begin position="784"/>
        <end position="862"/>
    </location>
</feature>
<evidence type="ECO:0000256" key="1">
    <source>
        <dbReference type="SAM" id="MobiDB-lite"/>
    </source>
</evidence>
<dbReference type="AlphaFoldDB" id="A0A0G4HA47"/>
<name>A0A0G4HA47_9ALVE</name>
<gene>
    <name evidence="3" type="ORF">Cvel_25440</name>
</gene>
<dbReference type="EMBL" id="CDMZ01002075">
    <property type="protein sequence ID" value="CEM40639.1"/>
    <property type="molecule type" value="Genomic_DNA"/>
</dbReference>
<reference evidence="3" key="1">
    <citation type="submission" date="2014-11" db="EMBL/GenBank/DDBJ databases">
        <authorList>
            <person name="Otto D Thomas"/>
            <person name="Naeem Raeece"/>
        </authorList>
    </citation>
    <scope>NUCLEOTIDE SEQUENCE</scope>
</reference>